<dbReference type="GO" id="GO:0015693">
    <property type="term" value="P:magnesium ion transport"/>
    <property type="evidence" value="ECO:0007669"/>
    <property type="project" value="UniProtKB-ARBA"/>
</dbReference>
<keyword evidence="16" id="KW-1185">Reference proteome</keyword>
<evidence type="ECO:0000256" key="2">
    <source>
        <dbReference type="ARBA" id="ARBA00010484"/>
    </source>
</evidence>
<proteinExistence type="inferred from homology"/>
<evidence type="ECO:0000256" key="4">
    <source>
        <dbReference type="ARBA" id="ARBA00022737"/>
    </source>
</evidence>
<reference evidence="17" key="1">
    <citation type="submission" date="2016-04" db="UniProtKB">
        <authorList>
            <consortium name="WormBaseParasite"/>
        </authorList>
    </citation>
    <scope>IDENTIFICATION</scope>
</reference>
<feature type="region of interest" description="Disordered" evidence="11">
    <location>
        <begin position="743"/>
        <end position="776"/>
    </location>
</feature>
<dbReference type="InterPro" id="IPR046342">
    <property type="entry name" value="CBS_dom_sf"/>
</dbReference>
<dbReference type="GO" id="GO:0040018">
    <property type="term" value="P:positive regulation of multicellular organism growth"/>
    <property type="evidence" value="ECO:0007669"/>
    <property type="project" value="UniProtKB-ARBA"/>
</dbReference>
<feature type="transmembrane region" description="Helical" evidence="12">
    <location>
        <begin position="242"/>
        <end position="263"/>
    </location>
</feature>
<dbReference type="GO" id="GO:0032026">
    <property type="term" value="P:response to magnesium ion"/>
    <property type="evidence" value="ECO:0007669"/>
    <property type="project" value="UniProtKB-ARBA"/>
</dbReference>
<feature type="domain" description="CBS" evidence="14">
    <location>
        <begin position="446"/>
        <end position="520"/>
    </location>
</feature>
<dbReference type="FunFam" id="3.10.580.10:FF:000006">
    <property type="entry name" value="DUF21 and CBS domain protein"/>
    <property type="match status" value="1"/>
</dbReference>
<dbReference type="CDD" id="cd04590">
    <property type="entry name" value="CBS_pair_CorC_HlyC_assoc"/>
    <property type="match status" value="1"/>
</dbReference>
<feature type="transmembrane region" description="Helical" evidence="12">
    <location>
        <begin position="184"/>
        <end position="211"/>
    </location>
</feature>
<evidence type="ECO:0000256" key="11">
    <source>
        <dbReference type="SAM" id="MobiDB-lite"/>
    </source>
</evidence>
<keyword evidence="13" id="KW-0732">Signal</keyword>
<keyword evidence="7 9" id="KW-0129">CBS domain</keyword>
<feature type="compositionally biased region" description="Basic and acidic residues" evidence="11">
    <location>
        <begin position="767"/>
        <end position="776"/>
    </location>
</feature>
<organism evidence="16 17">
    <name type="scientific">Syphacia muris</name>
    <dbReference type="NCBI Taxonomy" id="451379"/>
    <lineage>
        <taxon>Eukaryota</taxon>
        <taxon>Metazoa</taxon>
        <taxon>Ecdysozoa</taxon>
        <taxon>Nematoda</taxon>
        <taxon>Chromadorea</taxon>
        <taxon>Rhabditida</taxon>
        <taxon>Spirurina</taxon>
        <taxon>Oxyuridomorpha</taxon>
        <taxon>Oxyuroidea</taxon>
        <taxon>Oxyuridae</taxon>
        <taxon>Syphacia</taxon>
    </lineage>
</organism>
<dbReference type="InterPro" id="IPR044751">
    <property type="entry name" value="Ion_transp-like_CBS"/>
</dbReference>
<comment type="subcellular location">
    <subcellularLocation>
        <location evidence="1">Basolateral cell membrane</location>
        <topology evidence="1">Multi-pass membrane protein</topology>
    </subcellularLocation>
</comment>
<feature type="chain" id="PRO_5007419379" evidence="13">
    <location>
        <begin position="22"/>
        <end position="776"/>
    </location>
</feature>
<dbReference type="PANTHER" id="PTHR12064:SF94">
    <property type="entry name" value="UNEXTENDED PROTEIN"/>
    <property type="match status" value="1"/>
</dbReference>
<dbReference type="PANTHER" id="PTHR12064">
    <property type="entry name" value="METAL TRANSPORTER CNNM"/>
    <property type="match status" value="1"/>
</dbReference>
<keyword evidence="6" id="KW-0813">Transport</keyword>
<evidence type="ECO:0000256" key="7">
    <source>
        <dbReference type="ARBA" id="ARBA00023122"/>
    </source>
</evidence>
<keyword evidence="8 10" id="KW-0472">Membrane</keyword>
<dbReference type="WBParaSite" id="SMUV_0000859301-mRNA-1">
    <property type="protein sequence ID" value="SMUV_0000859301-mRNA-1"/>
    <property type="gene ID" value="SMUV_0000859301"/>
</dbReference>
<dbReference type="InterPro" id="IPR045095">
    <property type="entry name" value="ACDP"/>
</dbReference>
<dbReference type="SUPFAM" id="SSF54631">
    <property type="entry name" value="CBS-domain pair"/>
    <property type="match status" value="1"/>
</dbReference>
<dbReference type="GO" id="GO:0016323">
    <property type="term" value="C:basolateral plasma membrane"/>
    <property type="evidence" value="ECO:0007669"/>
    <property type="project" value="UniProtKB-SubCell"/>
</dbReference>
<dbReference type="AlphaFoldDB" id="A0A0N5AUQ3"/>
<feature type="signal peptide" evidence="13">
    <location>
        <begin position="1"/>
        <end position="21"/>
    </location>
</feature>
<dbReference type="PROSITE" id="PS51371">
    <property type="entry name" value="CBS"/>
    <property type="match status" value="1"/>
</dbReference>
<dbReference type="Gene3D" id="3.10.580.10">
    <property type="entry name" value="CBS-domain"/>
    <property type="match status" value="1"/>
</dbReference>
<dbReference type="Pfam" id="PF01595">
    <property type="entry name" value="CNNM"/>
    <property type="match status" value="1"/>
</dbReference>
<keyword evidence="6" id="KW-0406">Ion transport</keyword>
<name>A0A0N5AUQ3_9BILA</name>
<evidence type="ECO:0000313" key="16">
    <source>
        <dbReference type="Proteomes" id="UP000046393"/>
    </source>
</evidence>
<evidence type="ECO:0000256" key="6">
    <source>
        <dbReference type="ARBA" id="ARBA00023065"/>
    </source>
</evidence>
<evidence type="ECO:0000313" key="17">
    <source>
        <dbReference type="WBParaSite" id="SMUV_0000859301-mRNA-1"/>
    </source>
</evidence>
<dbReference type="InterPro" id="IPR000644">
    <property type="entry name" value="CBS_dom"/>
</dbReference>
<evidence type="ECO:0000256" key="1">
    <source>
        <dbReference type="ARBA" id="ARBA00004554"/>
    </source>
</evidence>
<dbReference type="InterPro" id="IPR002550">
    <property type="entry name" value="CNNM"/>
</dbReference>
<evidence type="ECO:0000256" key="12">
    <source>
        <dbReference type="SAM" id="Phobius"/>
    </source>
</evidence>
<dbReference type="STRING" id="451379.A0A0N5AUQ3"/>
<dbReference type="GO" id="GO:1905941">
    <property type="term" value="P:positive regulation of gonad development"/>
    <property type="evidence" value="ECO:0007669"/>
    <property type="project" value="UniProtKB-ARBA"/>
</dbReference>
<dbReference type="GO" id="GO:0040026">
    <property type="term" value="P:positive regulation of vulval development"/>
    <property type="evidence" value="ECO:0007669"/>
    <property type="project" value="UniProtKB-ARBA"/>
</dbReference>
<evidence type="ECO:0000256" key="5">
    <source>
        <dbReference type="ARBA" id="ARBA00022989"/>
    </source>
</evidence>
<keyword evidence="4" id="KW-0677">Repeat</keyword>
<sequence length="776" mass="88276">MKYKNLARIFGIFLLIQRCFGQLQLNASKVISNRNRSHFNSGETEIFGIRVVDIGKVKGFVAYALVIFDILLECETGITVVHPEVEVRVNVFGYNLDQISLLTLTTENCFTPAITVNIQDFVVHRKDRIDFDVKFEESEEAYQLCYDMVTNSDGKTVRDMIMIDDIRTWITTEPISEKEHILPLYVQITILLILFCLSALMSGLNLGLIALTPQELQLIIQSGSNEEKQYAKAILPVRMKGNYLLCTILIMNVVVNAAIAIFLEDISDGMLAFIISSTGIVVVGEIIPQSICIKKGLAVGAHTIWLTKTFMFITYPLSYPISLILDVLIGENMPVYDRNKLIELMKMAANEEDHELHNDLKIAVGGMEIYQKTVSEILTKFEDVFMLSEDTILNAANITEIIRHGYTRIPVYRNGERNNVVSLLMVKDLALINPNDEFTVKSVCDYYRYPLRFVDENQTLHSLLEEFKEGNYHLAIVERHKKNNTDSVGDNKEPQQRELIGIVTLEDIIEEILQAEIIDETDTIIDNVHRSKRIGRKEPDIAGMFSTETIYKDLSLQMEAQIVHYLKQQSVLFCEKYVDSRALSMILKKNVRELDLTRTAFVDGICAKVTGVNLISRGKMTQRFIVIVEGRAVVEIHNMKFEVGPWNCFGVELLHQLETVIKAHNAKELIRPSSALINSIKFLPDFSLKVIGFCRFIQVLPTSYINAYQVTKIARQTRNGQYSETSSTLLRLSKDSARFRGFSDTQVPNLKKTDVESRKQKPSVRVKRSESSYDGK</sequence>
<evidence type="ECO:0000256" key="10">
    <source>
        <dbReference type="PROSITE-ProRule" id="PRU01193"/>
    </source>
</evidence>
<evidence type="ECO:0000256" key="9">
    <source>
        <dbReference type="PROSITE-ProRule" id="PRU00703"/>
    </source>
</evidence>
<dbReference type="GO" id="GO:0022857">
    <property type="term" value="F:transmembrane transporter activity"/>
    <property type="evidence" value="ECO:0007669"/>
    <property type="project" value="TreeGrafter"/>
</dbReference>
<accession>A0A0N5AUQ3</accession>
<comment type="similarity">
    <text evidence="2">Belongs to the ACDP family.</text>
</comment>
<dbReference type="Pfam" id="PF25562">
    <property type="entry name" value="CNBH_CNNM2_C"/>
    <property type="match status" value="1"/>
</dbReference>
<evidence type="ECO:0000256" key="3">
    <source>
        <dbReference type="ARBA" id="ARBA00022692"/>
    </source>
</evidence>
<evidence type="ECO:0000256" key="13">
    <source>
        <dbReference type="SAM" id="SignalP"/>
    </source>
</evidence>
<evidence type="ECO:0000256" key="8">
    <source>
        <dbReference type="ARBA" id="ARBA00023136"/>
    </source>
</evidence>
<keyword evidence="3 10" id="KW-0812">Transmembrane</keyword>
<dbReference type="Proteomes" id="UP000046393">
    <property type="component" value="Unplaced"/>
</dbReference>
<protein>
    <submittedName>
        <fullName evidence="17">CNNM transmembrane domain-containing protein</fullName>
    </submittedName>
</protein>
<feature type="domain" description="CNNM transmembrane" evidence="15">
    <location>
        <begin position="180"/>
        <end position="356"/>
    </location>
</feature>
<dbReference type="PROSITE" id="PS51846">
    <property type="entry name" value="CNNM"/>
    <property type="match status" value="1"/>
</dbReference>
<dbReference type="GO" id="GO:0008340">
    <property type="term" value="P:determination of adult lifespan"/>
    <property type="evidence" value="ECO:0007669"/>
    <property type="project" value="UniProtKB-ARBA"/>
</dbReference>
<dbReference type="GO" id="GO:0010960">
    <property type="term" value="P:magnesium ion homeostasis"/>
    <property type="evidence" value="ECO:0007669"/>
    <property type="project" value="InterPro"/>
</dbReference>
<keyword evidence="5 10" id="KW-1133">Transmembrane helix</keyword>
<evidence type="ECO:0000259" key="14">
    <source>
        <dbReference type="PROSITE" id="PS51371"/>
    </source>
</evidence>
<evidence type="ECO:0000259" key="15">
    <source>
        <dbReference type="PROSITE" id="PS51846"/>
    </source>
</evidence>